<dbReference type="AlphaFoldDB" id="A0A382TS31"/>
<name>A0A382TS31_9ZZZZ</name>
<reference evidence="1" key="1">
    <citation type="submission" date="2018-05" db="EMBL/GenBank/DDBJ databases">
        <authorList>
            <person name="Lanie J.A."/>
            <person name="Ng W.-L."/>
            <person name="Kazmierczak K.M."/>
            <person name="Andrzejewski T.M."/>
            <person name="Davidsen T.M."/>
            <person name="Wayne K.J."/>
            <person name="Tettelin H."/>
            <person name="Glass J.I."/>
            <person name="Rusch D."/>
            <person name="Podicherti R."/>
            <person name="Tsui H.-C.T."/>
            <person name="Winkler M.E."/>
        </authorList>
    </citation>
    <scope>NUCLEOTIDE SEQUENCE</scope>
</reference>
<dbReference type="EMBL" id="UINC01138519">
    <property type="protein sequence ID" value="SVD24512.1"/>
    <property type="molecule type" value="Genomic_DNA"/>
</dbReference>
<gene>
    <name evidence="1" type="ORF">METZ01_LOCUS377366</name>
</gene>
<evidence type="ECO:0000313" key="1">
    <source>
        <dbReference type="EMBL" id="SVD24512.1"/>
    </source>
</evidence>
<organism evidence="1">
    <name type="scientific">marine metagenome</name>
    <dbReference type="NCBI Taxonomy" id="408172"/>
    <lineage>
        <taxon>unclassified sequences</taxon>
        <taxon>metagenomes</taxon>
        <taxon>ecological metagenomes</taxon>
    </lineage>
</organism>
<sequence>MQIWSIITYEAFIRRAKIFKSVPRIAANLSKNLSKDKKGLFIDCG</sequence>
<protein>
    <submittedName>
        <fullName evidence="1">Uncharacterized protein</fullName>
    </submittedName>
</protein>
<feature type="non-terminal residue" evidence="1">
    <location>
        <position position="45"/>
    </location>
</feature>
<proteinExistence type="predicted"/>
<accession>A0A382TS31</accession>